<evidence type="ECO:0000313" key="6">
    <source>
        <dbReference type="Proteomes" id="UP000010798"/>
    </source>
</evidence>
<dbReference type="Gene3D" id="3.30.70.1030">
    <property type="entry name" value="Apc35880, domain 1"/>
    <property type="match status" value="2"/>
</dbReference>
<keyword evidence="3" id="KW-0408">Iron</keyword>
<dbReference type="InterPro" id="IPR011008">
    <property type="entry name" value="Dimeric_a/b-barrel"/>
</dbReference>
<sequence length="297" mass="32955">MSQGAEPTSQPTTHPTQHGHRPAAATQVPATLVPQEGWHFLHLFYKVDRGALAGLSAEARREGVEALKKVLDPAAPGAPNQLQCFAVPGHKADFGVMIAGTDLKAVHAIQIAIQASPLGPALVPAYSFYSITEVSEYVPDAEAYGRILRDREGVDPESSAYKTKVDAYAARLGTMNQQRLYPDFPDWPCVCFYPMSKMRQGDQNWYLLPFEERSELMSHHGRSGMKFAGRVSQLITASTGLDDWEWGVTLWAKNPSYLKEIVYTMRFDVSSAKYALFGDFYFGYILSASELLDTLRL</sequence>
<proteinExistence type="predicted"/>
<dbReference type="HOGENOM" id="CLU_063226_0_0_0"/>
<dbReference type="GO" id="GO:0020037">
    <property type="term" value="F:heme binding"/>
    <property type="evidence" value="ECO:0007669"/>
    <property type="project" value="InterPro"/>
</dbReference>
<evidence type="ECO:0000256" key="3">
    <source>
        <dbReference type="ARBA" id="ARBA00023004"/>
    </source>
</evidence>
<dbReference type="Proteomes" id="UP000010798">
    <property type="component" value="Chromosome"/>
</dbReference>
<name>L0DE33_SINAD</name>
<evidence type="ECO:0000256" key="1">
    <source>
        <dbReference type="ARBA" id="ARBA00022617"/>
    </source>
</evidence>
<dbReference type="InterPro" id="IPR010644">
    <property type="entry name" value="ChdC/CLD"/>
</dbReference>
<feature type="region of interest" description="Disordered" evidence="4">
    <location>
        <begin position="1"/>
        <end position="24"/>
    </location>
</feature>
<protein>
    <recommendedName>
        <fullName evidence="7">Heme peroxidase</fullName>
    </recommendedName>
</protein>
<dbReference type="PANTHER" id="PTHR36843:SF1">
    <property type="entry name" value="COPROHEME DECARBOXYLASE"/>
    <property type="match status" value="1"/>
</dbReference>
<keyword evidence="1" id="KW-0349">Heme</keyword>
<keyword evidence="6" id="KW-1185">Reference proteome</keyword>
<evidence type="ECO:0008006" key="7">
    <source>
        <dbReference type="Google" id="ProtNLM"/>
    </source>
</evidence>
<dbReference type="PANTHER" id="PTHR36843">
    <property type="entry name" value="HEME-DEPENDENT PEROXIDASE YWFI-RELATED"/>
    <property type="match status" value="1"/>
</dbReference>
<feature type="compositionally biased region" description="Low complexity" evidence="4">
    <location>
        <begin position="7"/>
        <end position="16"/>
    </location>
</feature>
<dbReference type="KEGG" id="saci:Sinac_2594"/>
<dbReference type="AlphaFoldDB" id="L0DE33"/>
<dbReference type="GO" id="GO:0046872">
    <property type="term" value="F:metal ion binding"/>
    <property type="evidence" value="ECO:0007669"/>
    <property type="project" value="UniProtKB-KW"/>
</dbReference>
<organism evidence="5 6">
    <name type="scientific">Singulisphaera acidiphila (strain ATCC BAA-1392 / DSM 18658 / VKM B-2454 / MOB10)</name>
    <dbReference type="NCBI Taxonomy" id="886293"/>
    <lineage>
        <taxon>Bacteria</taxon>
        <taxon>Pseudomonadati</taxon>
        <taxon>Planctomycetota</taxon>
        <taxon>Planctomycetia</taxon>
        <taxon>Isosphaerales</taxon>
        <taxon>Isosphaeraceae</taxon>
        <taxon>Singulisphaera</taxon>
    </lineage>
</organism>
<evidence type="ECO:0000313" key="5">
    <source>
        <dbReference type="EMBL" id="AGA26896.1"/>
    </source>
</evidence>
<evidence type="ECO:0000256" key="4">
    <source>
        <dbReference type="SAM" id="MobiDB-lite"/>
    </source>
</evidence>
<reference evidence="5 6" key="1">
    <citation type="submission" date="2012-02" db="EMBL/GenBank/DDBJ databases">
        <title>Complete sequence of chromosome of Singulisphaera acidiphila DSM 18658.</title>
        <authorList>
            <consortium name="US DOE Joint Genome Institute (JGI-PGF)"/>
            <person name="Lucas S."/>
            <person name="Copeland A."/>
            <person name="Lapidus A."/>
            <person name="Glavina del Rio T."/>
            <person name="Dalin E."/>
            <person name="Tice H."/>
            <person name="Bruce D."/>
            <person name="Goodwin L."/>
            <person name="Pitluck S."/>
            <person name="Peters L."/>
            <person name="Ovchinnikova G."/>
            <person name="Chertkov O."/>
            <person name="Kyrpides N."/>
            <person name="Mavromatis K."/>
            <person name="Ivanova N."/>
            <person name="Brettin T."/>
            <person name="Detter J.C."/>
            <person name="Han C."/>
            <person name="Larimer F."/>
            <person name="Land M."/>
            <person name="Hauser L."/>
            <person name="Markowitz V."/>
            <person name="Cheng J.-F."/>
            <person name="Hugenholtz P."/>
            <person name="Woyke T."/>
            <person name="Wu D."/>
            <person name="Tindall B."/>
            <person name="Pomrenke H."/>
            <person name="Brambilla E."/>
            <person name="Klenk H.-P."/>
            <person name="Eisen J.A."/>
        </authorList>
    </citation>
    <scope>NUCLEOTIDE SEQUENCE [LARGE SCALE GENOMIC DNA]</scope>
    <source>
        <strain evidence="6">ATCC BAA-1392 / DSM 18658 / VKM B-2454 / MOB10</strain>
    </source>
</reference>
<evidence type="ECO:0000256" key="2">
    <source>
        <dbReference type="ARBA" id="ARBA00022723"/>
    </source>
</evidence>
<accession>L0DE33</accession>
<dbReference type="SUPFAM" id="SSF54909">
    <property type="entry name" value="Dimeric alpha+beta barrel"/>
    <property type="match status" value="1"/>
</dbReference>
<keyword evidence="2" id="KW-0479">Metal-binding</keyword>
<dbReference type="NCBIfam" id="NF008913">
    <property type="entry name" value="PRK12276.1"/>
    <property type="match status" value="1"/>
</dbReference>
<dbReference type="RefSeq" id="WP_015246048.1">
    <property type="nucleotide sequence ID" value="NC_019892.1"/>
</dbReference>
<dbReference type="Pfam" id="PF06778">
    <property type="entry name" value="Chlor_dismutase"/>
    <property type="match status" value="1"/>
</dbReference>
<dbReference type="OrthoDB" id="9773646at2"/>
<dbReference type="STRING" id="886293.Sinac_2594"/>
<dbReference type="eggNOG" id="COG3253">
    <property type="taxonomic scope" value="Bacteria"/>
</dbReference>
<dbReference type="EMBL" id="CP003364">
    <property type="protein sequence ID" value="AGA26896.1"/>
    <property type="molecule type" value="Genomic_DNA"/>
</dbReference>
<dbReference type="GO" id="GO:0016491">
    <property type="term" value="F:oxidoreductase activity"/>
    <property type="evidence" value="ECO:0007669"/>
    <property type="project" value="InterPro"/>
</dbReference>
<gene>
    <name evidence="5" type="ordered locus">Sinac_2594</name>
</gene>